<sequence length="260" mass="30179">MPEKLWIVWCINNSHGAAEVGRVQWEDIYLDQDHPWRSEGLNVWEGGNWTGFLRPKTDVLGWWLLWPETVGLLLEWKEQCRSIFGREVAPDDTLIVRESGAPLYGMNKNGQSAFYNQFDRLKKQCKRLGFPVAALPPGTLRNQFSDWCGGEEADATVASVALSHGIPHKGDKLLYKHYSNRPWKRLFEKQQEYREYCRPVLDAIKEKPPLPPKMREFVEIWQTLSGKQMERVTAAAIALEVSKTTIYRYLEKLPELEMEN</sequence>
<protein>
    <recommendedName>
        <fullName evidence="3">Resolvase HTH domain-containing protein</fullName>
    </recommendedName>
</protein>
<dbReference type="Proteomes" id="UP000317648">
    <property type="component" value="Chromosome"/>
</dbReference>
<dbReference type="InterPro" id="IPR011010">
    <property type="entry name" value="DNA_brk_join_enz"/>
</dbReference>
<evidence type="ECO:0000313" key="1">
    <source>
        <dbReference type="EMBL" id="QDU96228.1"/>
    </source>
</evidence>
<proteinExistence type="predicted"/>
<evidence type="ECO:0008006" key="3">
    <source>
        <dbReference type="Google" id="ProtNLM"/>
    </source>
</evidence>
<organism evidence="1 2">
    <name type="scientific">Lignipirellula cremea</name>
    <dbReference type="NCBI Taxonomy" id="2528010"/>
    <lineage>
        <taxon>Bacteria</taxon>
        <taxon>Pseudomonadati</taxon>
        <taxon>Planctomycetota</taxon>
        <taxon>Planctomycetia</taxon>
        <taxon>Pirellulales</taxon>
        <taxon>Pirellulaceae</taxon>
        <taxon>Lignipirellula</taxon>
    </lineage>
</organism>
<dbReference type="SUPFAM" id="SSF56349">
    <property type="entry name" value="DNA breaking-rejoining enzymes"/>
    <property type="match status" value="1"/>
</dbReference>
<accession>A0A518DWL0</accession>
<dbReference type="GO" id="GO:0003677">
    <property type="term" value="F:DNA binding"/>
    <property type="evidence" value="ECO:0007669"/>
    <property type="project" value="InterPro"/>
</dbReference>
<gene>
    <name evidence="1" type="ORF">Pla8534_40470</name>
</gene>
<name>A0A518DWL0_9BACT</name>
<dbReference type="EMBL" id="CP036433">
    <property type="protein sequence ID" value="QDU96228.1"/>
    <property type="molecule type" value="Genomic_DNA"/>
</dbReference>
<dbReference type="KEGG" id="lcre:Pla8534_40470"/>
<dbReference type="AlphaFoldDB" id="A0A518DWL0"/>
<reference evidence="1 2" key="1">
    <citation type="submission" date="2019-02" db="EMBL/GenBank/DDBJ databases">
        <title>Deep-cultivation of Planctomycetes and their phenomic and genomic characterization uncovers novel biology.</title>
        <authorList>
            <person name="Wiegand S."/>
            <person name="Jogler M."/>
            <person name="Boedeker C."/>
            <person name="Pinto D."/>
            <person name="Vollmers J."/>
            <person name="Rivas-Marin E."/>
            <person name="Kohn T."/>
            <person name="Peeters S.H."/>
            <person name="Heuer A."/>
            <person name="Rast P."/>
            <person name="Oberbeckmann S."/>
            <person name="Bunk B."/>
            <person name="Jeske O."/>
            <person name="Meyerdierks A."/>
            <person name="Storesund J.E."/>
            <person name="Kallscheuer N."/>
            <person name="Luecker S."/>
            <person name="Lage O.M."/>
            <person name="Pohl T."/>
            <person name="Merkel B.J."/>
            <person name="Hornburger P."/>
            <person name="Mueller R.-W."/>
            <person name="Bruemmer F."/>
            <person name="Labrenz M."/>
            <person name="Spormann A.M."/>
            <person name="Op den Camp H."/>
            <person name="Overmann J."/>
            <person name="Amann R."/>
            <person name="Jetten M.S.M."/>
            <person name="Mascher T."/>
            <person name="Medema M.H."/>
            <person name="Devos D.P."/>
            <person name="Kaster A.-K."/>
            <person name="Ovreas L."/>
            <person name="Rohde M."/>
            <person name="Galperin M.Y."/>
            <person name="Jogler C."/>
        </authorList>
    </citation>
    <scope>NUCLEOTIDE SEQUENCE [LARGE SCALE GENOMIC DNA]</scope>
    <source>
        <strain evidence="1 2">Pla85_3_4</strain>
    </source>
</reference>
<keyword evidence="2" id="KW-1185">Reference proteome</keyword>
<evidence type="ECO:0000313" key="2">
    <source>
        <dbReference type="Proteomes" id="UP000317648"/>
    </source>
</evidence>